<comment type="subcellular location">
    <subcellularLocation>
        <location evidence="1">Membrane</location>
        <topology evidence="1">Multi-pass membrane protein</topology>
    </subcellularLocation>
</comment>
<dbReference type="AlphaFoldDB" id="A0A1B1SA04"/>
<evidence type="ECO:0000256" key="2">
    <source>
        <dbReference type="ARBA" id="ARBA00009045"/>
    </source>
</evidence>
<feature type="transmembrane region" description="Helical" evidence="7">
    <location>
        <begin position="67"/>
        <end position="93"/>
    </location>
</feature>
<evidence type="ECO:0000256" key="4">
    <source>
        <dbReference type="ARBA" id="ARBA00022801"/>
    </source>
</evidence>
<evidence type="ECO:0000256" key="7">
    <source>
        <dbReference type="SAM" id="Phobius"/>
    </source>
</evidence>
<dbReference type="Gene3D" id="1.20.1540.10">
    <property type="entry name" value="Rhomboid-like"/>
    <property type="match status" value="1"/>
</dbReference>
<keyword evidence="11" id="KW-1185">Reference proteome</keyword>
<accession>A0A1B1SA04</accession>
<dbReference type="SUPFAM" id="SSF144091">
    <property type="entry name" value="Rhomboid-like"/>
    <property type="match status" value="1"/>
</dbReference>
<keyword evidence="4" id="KW-0378">Hydrolase</keyword>
<feature type="transmembrane region" description="Helical" evidence="7">
    <location>
        <begin position="129"/>
        <end position="148"/>
    </location>
</feature>
<feature type="transmembrane region" description="Helical" evidence="7">
    <location>
        <begin position="105"/>
        <end position="123"/>
    </location>
</feature>
<gene>
    <name evidence="10" type="ORF">A4V02_07700</name>
</gene>
<feature type="domain" description="Peptidase S54 rhomboid" evidence="8">
    <location>
        <begin position="65"/>
        <end position="204"/>
    </location>
</feature>
<reference evidence="11" key="1">
    <citation type="submission" date="2016-04" db="EMBL/GenBank/DDBJ databases">
        <title>Complete Genome Sequences of Twelve Strains of a Stable Defined Moderately Diverse Mouse Microbiota 2 (sDMDMm2).</title>
        <authorList>
            <person name="Uchimura Y."/>
            <person name="Wyss M."/>
            <person name="Brugiroux S."/>
            <person name="Limenitakis J.P."/>
            <person name="Stecher B."/>
            <person name="McCoy K.D."/>
            <person name="Macpherson A.J."/>
        </authorList>
    </citation>
    <scope>NUCLEOTIDE SEQUENCE [LARGE SCALE GENOMIC DNA]</scope>
    <source>
        <strain evidence="11">YL27</strain>
    </source>
</reference>
<evidence type="ECO:0000259" key="9">
    <source>
        <dbReference type="Pfam" id="PF20216"/>
    </source>
</evidence>
<dbReference type="InterPro" id="IPR022764">
    <property type="entry name" value="Peptidase_S54_rhomboid_dom"/>
</dbReference>
<comment type="similarity">
    <text evidence="2">Belongs to the peptidase S54 family.</text>
</comment>
<dbReference type="PANTHER" id="PTHR43731">
    <property type="entry name" value="RHOMBOID PROTEASE"/>
    <property type="match status" value="1"/>
</dbReference>
<dbReference type="GO" id="GO:0016020">
    <property type="term" value="C:membrane"/>
    <property type="evidence" value="ECO:0007669"/>
    <property type="project" value="UniProtKB-SubCell"/>
</dbReference>
<name>A0A1B1SA04_9BACT</name>
<evidence type="ECO:0000256" key="1">
    <source>
        <dbReference type="ARBA" id="ARBA00004141"/>
    </source>
</evidence>
<dbReference type="Pfam" id="PF20216">
    <property type="entry name" value="DUF6576"/>
    <property type="match status" value="1"/>
</dbReference>
<feature type="transmembrane region" description="Helical" evidence="7">
    <location>
        <begin position="187"/>
        <end position="206"/>
    </location>
</feature>
<evidence type="ECO:0000256" key="6">
    <source>
        <dbReference type="ARBA" id="ARBA00023136"/>
    </source>
</evidence>
<dbReference type="Proteomes" id="UP000186351">
    <property type="component" value="Chromosome"/>
</dbReference>
<dbReference type="OrthoDB" id="680602at2"/>
<dbReference type="InterPro" id="IPR035952">
    <property type="entry name" value="Rhomboid-like_sf"/>
</dbReference>
<dbReference type="Pfam" id="PF01694">
    <property type="entry name" value="Rhomboid"/>
    <property type="match status" value="1"/>
</dbReference>
<evidence type="ECO:0000259" key="8">
    <source>
        <dbReference type="Pfam" id="PF01694"/>
    </source>
</evidence>
<dbReference type="STRING" id="1796646.A4V02_07700"/>
<accession>A0A1Z2XIM4</accession>
<feature type="domain" description="DUF6576" evidence="9">
    <location>
        <begin position="239"/>
        <end position="272"/>
    </location>
</feature>
<evidence type="ECO:0000313" key="11">
    <source>
        <dbReference type="Proteomes" id="UP000186351"/>
    </source>
</evidence>
<evidence type="ECO:0000313" key="10">
    <source>
        <dbReference type="EMBL" id="ANU63619.1"/>
    </source>
</evidence>
<sequence length="278" mass="30571">MISINPLTTMWHNSSATVRLIIVNTGIFALIILGRLVASLCNSGIMVELMPLIECPDSMLMLASRPWTLLTYMFVHADLFHLIFNMLWLYWFGSVFMLTGISRQIYFLYIAGGIAGALMFVAVGTTPPWHSYGLLAGSSASVMAVVTATTVLHPDYRWNMIIFGEVALKWVAVITIVIAMLGDGSRIAHIGGASAGIIYAVVLTRGRDLSAFLSRYNCHRKNAKSSTSGFNKASGGSRTNEEQLDEILDKVRRSGYASLSSSEKKRLIDISRHTKDNV</sequence>
<protein>
    <submittedName>
        <fullName evidence="10">Rhomboid family protein</fullName>
    </submittedName>
</protein>
<dbReference type="GO" id="GO:0004252">
    <property type="term" value="F:serine-type endopeptidase activity"/>
    <property type="evidence" value="ECO:0007669"/>
    <property type="project" value="InterPro"/>
</dbReference>
<keyword evidence="5 7" id="KW-1133">Transmembrane helix</keyword>
<dbReference type="KEGG" id="pary:A4V02_07700"/>
<dbReference type="PANTHER" id="PTHR43731:SF14">
    <property type="entry name" value="PRESENILIN-ASSOCIATED RHOMBOID-LIKE PROTEIN, MITOCHONDRIAL"/>
    <property type="match status" value="1"/>
</dbReference>
<dbReference type="InterPro" id="IPR050925">
    <property type="entry name" value="Rhomboid_protease_S54"/>
</dbReference>
<proteinExistence type="inferred from homology"/>
<dbReference type="RefSeq" id="WP_068960926.1">
    <property type="nucleotide sequence ID" value="NZ_CALDAO010000067.1"/>
</dbReference>
<organism evidence="10 11">
    <name type="scientific">Muribaculum intestinale</name>
    <dbReference type="NCBI Taxonomy" id="1796646"/>
    <lineage>
        <taxon>Bacteria</taxon>
        <taxon>Pseudomonadati</taxon>
        <taxon>Bacteroidota</taxon>
        <taxon>Bacteroidia</taxon>
        <taxon>Bacteroidales</taxon>
        <taxon>Muribaculaceae</taxon>
        <taxon>Muribaculum</taxon>
    </lineage>
</organism>
<evidence type="ECO:0000256" key="3">
    <source>
        <dbReference type="ARBA" id="ARBA00022692"/>
    </source>
</evidence>
<dbReference type="InterPro" id="IPR046483">
    <property type="entry name" value="DUF6576"/>
</dbReference>
<feature type="transmembrane region" description="Helical" evidence="7">
    <location>
        <begin position="160"/>
        <end position="181"/>
    </location>
</feature>
<dbReference type="EMBL" id="CP015402">
    <property type="protein sequence ID" value="ANU63619.1"/>
    <property type="molecule type" value="Genomic_DNA"/>
</dbReference>
<keyword evidence="6 7" id="KW-0472">Membrane</keyword>
<feature type="transmembrane region" description="Helical" evidence="7">
    <location>
        <begin position="21"/>
        <end position="47"/>
    </location>
</feature>
<keyword evidence="3 7" id="KW-0812">Transmembrane</keyword>
<evidence type="ECO:0000256" key="5">
    <source>
        <dbReference type="ARBA" id="ARBA00022989"/>
    </source>
</evidence>